<dbReference type="VEuPathDB" id="VectorBase:PPAI005864"/>
<proteinExistence type="inferred from homology"/>
<protein>
    <recommendedName>
        <fullName evidence="9">G-protein coupled receptors family 1 profile domain-containing protein</fullName>
    </recommendedName>
</protein>
<dbReference type="EMBL" id="AJVK01014415">
    <property type="status" value="NOT_ANNOTATED_CDS"/>
    <property type="molecule type" value="Genomic_DNA"/>
</dbReference>
<dbReference type="PANTHER" id="PTHR24243">
    <property type="entry name" value="G-PROTEIN COUPLED RECEPTOR"/>
    <property type="match status" value="1"/>
</dbReference>
<evidence type="ECO:0000256" key="4">
    <source>
        <dbReference type="ARBA" id="ARBA00022989"/>
    </source>
</evidence>
<sequence length="374" mass="42419">MRNSTNIFLTNLSIADLLVLLVCTPTVLVEVNTPPETWVLGQEIPILLVAEYKNMDYVDGSRVAVCLTQASNVWTISFFLMIISVFFIVPLMVLIILYSIIAKNLISNDISMLRLRPTKSELSHKARKKVVMIIATVVIAHFSCLLPFRILTLWIVIAPDEHVKGVSAERYYNVLFFSRIMLYLNSAINPILYNLMSSKFRKGFTRLCYWYCHCTSAKMWCTRQKQQTPLNTTTTSSFLTHSVNSRKSSSCYRTTLSMDDVRIRNGGANICRWGNEGPNDNATNDDVYHEKRVTRQSSTPFLSDAAEVRETIVIKSIRHHGTMSRTNDDDTKGLNGKVHQVMRKNYQFIPQDNAVGTSDAMSTKVSQDLSHPTV</sequence>
<evidence type="ECO:0000256" key="1">
    <source>
        <dbReference type="ARBA" id="ARBA00004141"/>
    </source>
</evidence>
<evidence type="ECO:0000256" key="6">
    <source>
        <dbReference type="ARBA" id="ARBA00023136"/>
    </source>
</evidence>
<dbReference type="Proteomes" id="UP000092462">
    <property type="component" value="Unassembled WGS sequence"/>
</dbReference>
<dbReference type="EMBL" id="AJVK01014416">
    <property type="status" value="NOT_ANNOTATED_CDS"/>
    <property type="molecule type" value="Genomic_DNA"/>
</dbReference>
<evidence type="ECO:0000313" key="10">
    <source>
        <dbReference type="EnsemblMetazoa" id="PPAI005864-PA"/>
    </source>
</evidence>
<name>A0A1B0DD93_PHLPP</name>
<keyword evidence="4" id="KW-1133">Transmembrane helix</keyword>
<keyword evidence="11" id="KW-1185">Reference proteome</keyword>
<keyword evidence="8" id="KW-0807">Transducer</keyword>
<evidence type="ECO:0000256" key="3">
    <source>
        <dbReference type="ARBA" id="ARBA00022692"/>
    </source>
</evidence>
<evidence type="ECO:0000259" key="9">
    <source>
        <dbReference type="PROSITE" id="PS50262"/>
    </source>
</evidence>
<dbReference type="PRINTS" id="PR00237">
    <property type="entry name" value="GPCRRHODOPSN"/>
</dbReference>
<dbReference type="SUPFAM" id="SSF81321">
    <property type="entry name" value="Family A G protein-coupled receptor-like"/>
    <property type="match status" value="1"/>
</dbReference>
<evidence type="ECO:0000256" key="7">
    <source>
        <dbReference type="ARBA" id="ARBA00023170"/>
    </source>
</evidence>
<keyword evidence="3" id="KW-0812">Transmembrane</keyword>
<dbReference type="Gene3D" id="1.20.1070.10">
    <property type="entry name" value="Rhodopsin 7-helix transmembrane proteins"/>
    <property type="match status" value="2"/>
</dbReference>
<dbReference type="AlphaFoldDB" id="A0A1B0DD93"/>
<feature type="domain" description="G-protein coupled receptors family 1 profile" evidence="9">
    <location>
        <begin position="1"/>
        <end position="193"/>
    </location>
</feature>
<reference evidence="10" key="1">
    <citation type="submission" date="2022-08" db="UniProtKB">
        <authorList>
            <consortium name="EnsemblMetazoa"/>
        </authorList>
    </citation>
    <scope>IDENTIFICATION</scope>
    <source>
        <strain evidence="10">Israel</strain>
    </source>
</reference>
<dbReference type="EnsemblMetazoa" id="PPAI005864-RA">
    <property type="protein sequence ID" value="PPAI005864-PA"/>
    <property type="gene ID" value="PPAI005864"/>
</dbReference>
<accession>A0A1B0DD93</accession>
<dbReference type="InterPro" id="IPR017452">
    <property type="entry name" value="GPCR_Rhodpsn_7TM"/>
</dbReference>
<keyword evidence="7" id="KW-0675">Receptor</keyword>
<keyword evidence="5" id="KW-0297">G-protein coupled receptor</keyword>
<dbReference type="GO" id="GO:0004930">
    <property type="term" value="F:G protein-coupled receptor activity"/>
    <property type="evidence" value="ECO:0007669"/>
    <property type="project" value="UniProtKB-KW"/>
</dbReference>
<dbReference type="PANTHER" id="PTHR24243:SF233">
    <property type="entry name" value="THYROTROPIN-RELEASING HORMONE RECEPTOR"/>
    <property type="match status" value="1"/>
</dbReference>
<evidence type="ECO:0000256" key="8">
    <source>
        <dbReference type="ARBA" id="ARBA00023224"/>
    </source>
</evidence>
<evidence type="ECO:0000313" key="11">
    <source>
        <dbReference type="Proteomes" id="UP000092462"/>
    </source>
</evidence>
<dbReference type="GO" id="GO:0005886">
    <property type="term" value="C:plasma membrane"/>
    <property type="evidence" value="ECO:0007669"/>
    <property type="project" value="TreeGrafter"/>
</dbReference>
<comment type="similarity">
    <text evidence="2">Belongs to the G-protein coupled receptor 1 family.</text>
</comment>
<dbReference type="InterPro" id="IPR000276">
    <property type="entry name" value="GPCR_Rhodpsn"/>
</dbReference>
<dbReference type="EMBL" id="AJVK01014417">
    <property type="status" value="NOT_ANNOTATED_CDS"/>
    <property type="molecule type" value="Genomic_DNA"/>
</dbReference>
<evidence type="ECO:0000256" key="5">
    <source>
        <dbReference type="ARBA" id="ARBA00023040"/>
    </source>
</evidence>
<comment type="subcellular location">
    <subcellularLocation>
        <location evidence="1">Membrane</location>
        <topology evidence="1">Multi-pass membrane protein</topology>
    </subcellularLocation>
</comment>
<dbReference type="Pfam" id="PF00001">
    <property type="entry name" value="7tm_1"/>
    <property type="match status" value="1"/>
</dbReference>
<evidence type="ECO:0000256" key="2">
    <source>
        <dbReference type="ARBA" id="ARBA00010663"/>
    </source>
</evidence>
<keyword evidence="6" id="KW-0472">Membrane</keyword>
<organism evidence="10 11">
    <name type="scientific">Phlebotomus papatasi</name>
    <name type="common">Sandfly</name>
    <dbReference type="NCBI Taxonomy" id="29031"/>
    <lineage>
        <taxon>Eukaryota</taxon>
        <taxon>Metazoa</taxon>
        <taxon>Ecdysozoa</taxon>
        <taxon>Arthropoda</taxon>
        <taxon>Hexapoda</taxon>
        <taxon>Insecta</taxon>
        <taxon>Pterygota</taxon>
        <taxon>Neoptera</taxon>
        <taxon>Endopterygota</taxon>
        <taxon>Diptera</taxon>
        <taxon>Nematocera</taxon>
        <taxon>Psychodoidea</taxon>
        <taxon>Psychodidae</taxon>
        <taxon>Phlebotomus</taxon>
        <taxon>Phlebotomus</taxon>
    </lineage>
</organism>
<dbReference type="PROSITE" id="PS50262">
    <property type="entry name" value="G_PROTEIN_RECEP_F1_2"/>
    <property type="match status" value="1"/>
</dbReference>
<dbReference type="VEuPathDB" id="VectorBase:PPAPM1_010742"/>